<dbReference type="Proteomes" id="UP000318571">
    <property type="component" value="Chromosome 11"/>
</dbReference>
<keyword evidence="2" id="KW-1185">Reference proteome</keyword>
<organism evidence="1 2">
    <name type="scientific">Tigriopus californicus</name>
    <name type="common">Marine copepod</name>
    <dbReference type="NCBI Taxonomy" id="6832"/>
    <lineage>
        <taxon>Eukaryota</taxon>
        <taxon>Metazoa</taxon>
        <taxon>Ecdysozoa</taxon>
        <taxon>Arthropoda</taxon>
        <taxon>Crustacea</taxon>
        <taxon>Multicrustacea</taxon>
        <taxon>Hexanauplia</taxon>
        <taxon>Copepoda</taxon>
        <taxon>Harpacticoida</taxon>
        <taxon>Harpacticidae</taxon>
        <taxon>Tigriopus</taxon>
    </lineage>
</organism>
<dbReference type="AlphaFoldDB" id="A0A553PKZ0"/>
<reference evidence="1 2" key="1">
    <citation type="journal article" date="2018" name="Nat. Ecol. Evol.">
        <title>Genomic signatures of mitonuclear coevolution across populations of Tigriopus californicus.</title>
        <authorList>
            <person name="Barreto F.S."/>
            <person name="Watson E.T."/>
            <person name="Lima T.G."/>
            <person name="Willett C.S."/>
            <person name="Edmands S."/>
            <person name="Li W."/>
            <person name="Burton R.S."/>
        </authorList>
    </citation>
    <scope>NUCLEOTIDE SEQUENCE [LARGE SCALE GENOMIC DNA]</scope>
    <source>
        <strain evidence="1 2">San Diego</strain>
    </source>
</reference>
<dbReference type="PANTHER" id="PTHR33236">
    <property type="entry name" value="INTRAFLAGELLAR TRANSPORT PROTEIN 122 FAMILY PROTEIN-RELATED"/>
    <property type="match status" value="1"/>
</dbReference>
<proteinExistence type="predicted"/>
<evidence type="ECO:0008006" key="3">
    <source>
        <dbReference type="Google" id="ProtNLM"/>
    </source>
</evidence>
<dbReference type="EMBL" id="VCGU01000003">
    <property type="protein sequence ID" value="TRY78329.1"/>
    <property type="molecule type" value="Genomic_DNA"/>
</dbReference>
<gene>
    <name evidence="1" type="ORF">TCAL_15352</name>
</gene>
<protein>
    <recommendedName>
        <fullName evidence="3">CUB domain-containing protein</fullName>
    </recommendedName>
</protein>
<dbReference type="PANTHER" id="PTHR33236:SF12">
    <property type="entry name" value="CUB DOMAIN-CONTAINING PROTEIN-RELATED"/>
    <property type="match status" value="1"/>
</dbReference>
<dbReference type="STRING" id="6832.A0A553PKZ0"/>
<evidence type="ECO:0000313" key="2">
    <source>
        <dbReference type="Proteomes" id="UP000318571"/>
    </source>
</evidence>
<sequence length="169" mass="17591">MTTQQCTDRSGAASGNCAAGLFGFKASCRFSEILRPAASSVEGFGNCTYVSNPNFPSAATPGMCEYTINRICDDLCQVRLDFDNFQTSSPPGQGAAAMQFGDCSISGDTFTATSPIGVSPPVVCGTLSGQHMFVETGTSGDAAKISFTIASSAATYQIKVTYYQCSSLN</sequence>
<feature type="non-terminal residue" evidence="1">
    <location>
        <position position="169"/>
    </location>
</feature>
<name>A0A553PKZ0_TIGCA</name>
<evidence type="ECO:0000313" key="1">
    <source>
        <dbReference type="EMBL" id="TRY78329.1"/>
    </source>
</evidence>
<comment type="caution">
    <text evidence="1">The sequence shown here is derived from an EMBL/GenBank/DDBJ whole genome shotgun (WGS) entry which is preliminary data.</text>
</comment>
<accession>A0A553PKZ0</accession>